<dbReference type="AlphaFoldDB" id="A0A2N5VZ73"/>
<evidence type="ECO:0000313" key="3">
    <source>
        <dbReference type="Proteomes" id="UP000235388"/>
    </source>
</evidence>
<protein>
    <submittedName>
        <fullName evidence="2">Uncharacterized protein</fullName>
    </submittedName>
</protein>
<evidence type="ECO:0000256" key="1">
    <source>
        <dbReference type="SAM" id="MobiDB-lite"/>
    </source>
</evidence>
<accession>A0A2N5VZ73</accession>
<sequence length="138" mass="15486">MGPEQPTPRVPLTHGPRQAGLQTSERCVQAPDGPVHPGCTGGWLKLHSKFWRIFSDPSPHPFQSSTHPDHPTPNSRSHPLPPLTTEKAIQMAFVKYDKGVKVIVVSLRQRGYSLEEINETLDLKISGDSLRQWMDLYL</sequence>
<proteinExistence type="predicted"/>
<feature type="compositionally biased region" description="Polar residues" evidence="1">
    <location>
        <begin position="61"/>
        <end position="77"/>
    </location>
</feature>
<gene>
    <name evidence="2" type="ORF">PCANC_10516</name>
</gene>
<dbReference type="EMBL" id="PGCJ01000034">
    <property type="protein sequence ID" value="PLW55286.1"/>
    <property type="molecule type" value="Genomic_DNA"/>
</dbReference>
<reference evidence="2 3" key="1">
    <citation type="submission" date="2017-11" db="EMBL/GenBank/DDBJ databases">
        <title>De novo assembly and phasing of dikaryotic genomes from two isolates of Puccinia coronata f. sp. avenae, the causal agent of oat crown rust.</title>
        <authorList>
            <person name="Miller M.E."/>
            <person name="Zhang Y."/>
            <person name="Omidvar V."/>
            <person name="Sperschneider J."/>
            <person name="Schwessinger B."/>
            <person name="Raley C."/>
            <person name="Palmer J.M."/>
            <person name="Garnica D."/>
            <person name="Upadhyaya N."/>
            <person name="Rathjen J."/>
            <person name="Taylor J.M."/>
            <person name="Park R.F."/>
            <person name="Dodds P.N."/>
            <person name="Hirsch C.D."/>
            <person name="Kianian S.F."/>
            <person name="Figueroa M."/>
        </authorList>
    </citation>
    <scope>NUCLEOTIDE SEQUENCE [LARGE SCALE GENOMIC DNA]</scope>
    <source>
        <strain evidence="2">12NC29</strain>
    </source>
</reference>
<organism evidence="2 3">
    <name type="scientific">Puccinia coronata f. sp. avenae</name>
    <dbReference type="NCBI Taxonomy" id="200324"/>
    <lineage>
        <taxon>Eukaryota</taxon>
        <taxon>Fungi</taxon>
        <taxon>Dikarya</taxon>
        <taxon>Basidiomycota</taxon>
        <taxon>Pucciniomycotina</taxon>
        <taxon>Pucciniomycetes</taxon>
        <taxon>Pucciniales</taxon>
        <taxon>Pucciniaceae</taxon>
        <taxon>Puccinia</taxon>
    </lineage>
</organism>
<dbReference type="Proteomes" id="UP000235388">
    <property type="component" value="Unassembled WGS sequence"/>
</dbReference>
<keyword evidence="3" id="KW-1185">Reference proteome</keyword>
<name>A0A2N5VZ73_9BASI</name>
<feature type="region of interest" description="Disordered" evidence="1">
    <location>
        <begin position="1"/>
        <end position="33"/>
    </location>
</feature>
<feature type="region of interest" description="Disordered" evidence="1">
    <location>
        <begin position="58"/>
        <end position="83"/>
    </location>
</feature>
<comment type="caution">
    <text evidence="2">The sequence shown here is derived from an EMBL/GenBank/DDBJ whole genome shotgun (WGS) entry which is preliminary data.</text>
</comment>
<evidence type="ECO:0000313" key="2">
    <source>
        <dbReference type="EMBL" id="PLW55286.1"/>
    </source>
</evidence>